<dbReference type="InterPro" id="IPR015590">
    <property type="entry name" value="Aldehyde_DH_dom"/>
</dbReference>
<feature type="active site" evidence="4 5">
    <location>
        <position position="249"/>
    </location>
</feature>
<dbReference type="PIRSF" id="PIRSF036492">
    <property type="entry name" value="ALDH"/>
    <property type="match status" value="1"/>
</dbReference>
<evidence type="ECO:0000313" key="9">
    <source>
        <dbReference type="EMBL" id="NYI08621.1"/>
    </source>
</evidence>
<feature type="region of interest" description="Disordered" evidence="7">
    <location>
        <begin position="1"/>
        <end position="31"/>
    </location>
</feature>
<dbReference type="InterPro" id="IPR012394">
    <property type="entry name" value="Aldehyde_DH_NAD(P)"/>
</dbReference>
<keyword evidence="2 3" id="KW-0560">Oxidoreductase</keyword>
<dbReference type="InterPro" id="IPR016163">
    <property type="entry name" value="Ald_DH_C"/>
</dbReference>
<dbReference type="InterPro" id="IPR029510">
    <property type="entry name" value="Ald_DH_CS_GLU"/>
</dbReference>
<organism evidence="9 10">
    <name type="scientific">Nocardioides marinus</name>
    <dbReference type="NCBI Taxonomy" id="374514"/>
    <lineage>
        <taxon>Bacteria</taxon>
        <taxon>Bacillati</taxon>
        <taxon>Actinomycetota</taxon>
        <taxon>Actinomycetes</taxon>
        <taxon>Propionibacteriales</taxon>
        <taxon>Nocardioidaceae</taxon>
        <taxon>Nocardioides</taxon>
    </lineage>
</organism>
<feature type="domain" description="Aldehyde dehydrogenase" evidence="8">
    <location>
        <begin position="19"/>
        <end position="467"/>
    </location>
</feature>
<accession>A0A7Z0C322</accession>
<dbReference type="PROSITE" id="PS00687">
    <property type="entry name" value="ALDEHYDE_DEHYDR_GLU"/>
    <property type="match status" value="1"/>
</dbReference>
<gene>
    <name evidence="9" type="ORF">BKA05_000136</name>
</gene>
<dbReference type="Gene3D" id="3.40.309.10">
    <property type="entry name" value="Aldehyde Dehydrogenase, Chain A, domain 2"/>
    <property type="match status" value="1"/>
</dbReference>
<dbReference type="InterPro" id="IPR016162">
    <property type="entry name" value="Ald_DH_N"/>
</dbReference>
<evidence type="ECO:0000256" key="4">
    <source>
        <dbReference type="PIRSR" id="PIRSR036492-1"/>
    </source>
</evidence>
<evidence type="ECO:0000256" key="3">
    <source>
        <dbReference type="PIRNR" id="PIRNR036492"/>
    </source>
</evidence>
<evidence type="ECO:0000256" key="5">
    <source>
        <dbReference type="PROSITE-ProRule" id="PRU10007"/>
    </source>
</evidence>
<dbReference type="InterPro" id="IPR016161">
    <property type="entry name" value="Ald_DH/histidinol_DH"/>
</dbReference>
<evidence type="ECO:0000313" key="10">
    <source>
        <dbReference type="Proteomes" id="UP000537326"/>
    </source>
</evidence>
<evidence type="ECO:0000256" key="2">
    <source>
        <dbReference type="ARBA" id="ARBA00023002"/>
    </source>
</evidence>
<comment type="caution">
    <text evidence="9">The sequence shown here is derived from an EMBL/GenBank/DDBJ whole genome shotgun (WGS) entry which is preliminary data.</text>
</comment>
<dbReference type="Gene3D" id="3.40.605.10">
    <property type="entry name" value="Aldehyde Dehydrogenase, Chain A, domain 1"/>
    <property type="match status" value="1"/>
</dbReference>
<dbReference type="AlphaFoldDB" id="A0A7Z0C322"/>
<reference evidence="9 10" key="1">
    <citation type="submission" date="2020-07" db="EMBL/GenBank/DDBJ databases">
        <title>Sequencing the genomes of 1000 actinobacteria strains.</title>
        <authorList>
            <person name="Klenk H.-P."/>
        </authorList>
    </citation>
    <scope>NUCLEOTIDE SEQUENCE [LARGE SCALE GENOMIC DNA]</scope>
    <source>
        <strain evidence="9 10">DSM 18248</strain>
    </source>
</reference>
<dbReference type="Pfam" id="PF00171">
    <property type="entry name" value="Aldedh"/>
    <property type="match status" value="1"/>
</dbReference>
<evidence type="ECO:0000256" key="6">
    <source>
        <dbReference type="RuleBase" id="RU003345"/>
    </source>
</evidence>
<proteinExistence type="inferred from homology"/>
<dbReference type="CDD" id="cd07099">
    <property type="entry name" value="ALDH_DDALDH"/>
    <property type="match status" value="1"/>
</dbReference>
<dbReference type="SUPFAM" id="SSF53720">
    <property type="entry name" value="ALDH-like"/>
    <property type="match status" value="1"/>
</dbReference>
<dbReference type="PANTHER" id="PTHR11699">
    <property type="entry name" value="ALDEHYDE DEHYDROGENASE-RELATED"/>
    <property type="match status" value="1"/>
</dbReference>
<protein>
    <recommendedName>
        <fullName evidence="3">Aldehyde dehydrogenase</fullName>
    </recommendedName>
</protein>
<dbReference type="GO" id="GO:0006081">
    <property type="term" value="P:aldehyde metabolic process"/>
    <property type="evidence" value="ECO:0007669"/>
    <property type="project" value="InterPro"/>
</dbReference>
<dbReference type="RefSeq" id="WP_179529712.1">
    <property type="nucleotide sequence ID" value="NZ_BAAAPP010000002.1"/>
</dbReference>
<comment type="similarity">
    <text evidence="1 3 6">Belongs to the aldehyde dehydrogenase family.</text>
</comment>
<keyword evidence="10" id="KW-1185">Reference proteome</keyword>
<evidence type="ECO:0000259" key="8">
    <source>
        <dbReference type="Pfam" id="PF00171"/>
    </source>
</evidence>
<name>A0A7Z0C322_9ACTN</name>
<dbReference type="GO" id="GO:0016620">
    <property type="term" value="F:oxidoreductase activity, acting on the aldehyde or oxo group of donors, NAD or NADP as acceptor"/>
    <property type="evidence" value="ECO:0007669"/>
    <property type="project" value="InterPro"/>
</dbReference>
<feature type="active site" evidence="4">
    <location>
        <position position="283"/>
    </location>
</feature>
<dbReference type="EMBL" id="JACBZI010000001">
    <property type="protein sequence ID" value="NYI08621.1"/>
    <property type="molecule type" value="Genomic_DNA"/>
</dbReference>
<sequence length="503" mass="53176">MTTVQDPRSDAAPAGEDRPTFEVRNPGTGDLVGTWPVQSEAEVEETVARARLAAEWWAEIGYAERRKRLDAFRGVIARRIHQLAHLVHDEMGKPHSDAFLEVALVLDHLAWAGKHAPKVLGQERRSTGLINANLKATVEHHPLGVIGVIGPWNYPVFTPMGSIVYALAGGNAVVFKPSEFTPGVGAWLVAAFAEVVPEHPVLQLVTGDGSTGAALCRAGVDKVAFTGSTATAKRVMATCAETLTPLVAECGGKDALIVDRDADLAAAADGAVWGGIANAGQTCIGVERIYVHQDVAAELARLLVERFDDLRAGADPAAAVGPITMPSQVRIIDQHVADAKAAGGRVLAGGAPTQGQVVQPTLLTDVPEDCAAVAEETFGPTLVLRAVRDMDEAVTLTNASRYHLGASVYGKADAERVARRIRSGMVSVNSVLAFAIVPTVPFGGVGDSGFGRIHGEEGLKEFCYSHSVVRQRWKAPLPLTSFARTAKHEETLGKIIALLHGGK</sequence>
<dbReference type="Proteomes" id="UP000537326">
    <property type="component" value="Unassembled WGS sequence"/>
</dbReference>
<evidence type="ECO:0000256" key="1">
    <source>
        <dbReference type="ARBA" id="ARBA00009986"/>
    </source>
</evidence>
<evidence type="ECO:0000256" key="7">
    <source>
        <dbReference type="SAM" id="MobiDB-lite"/>
    </source>
</evidence>